<accession>A0A6M0CN18</accession>
<gene>
    <name evidence="2" type="ORF">G3435_00935</name>
    <name evidence="3" type="ORF">G3436_20275</name>
</gene>
<organism evidence="3 5">
    <name type="scientific">Pseudomonas brassicae</name>
    <dbReference type="NCBI Taxonomy" id="2708063"/>
    <lineage>
        <taxon>Bacteria</taxon>
        <taxon>Pseudomonadati</taxon>
        <taxon>Pseudomonadota</taxon>
        <taxon>Gammaproteobacteria</taxon>
        <taxon>Pseudomonadales</taxon>
        <taxon>Pseudomonadaceae</taxon>
        <taxon>Pseudomonas</taxon>
    </lineage>
</organism>
<evidence type="ECO:0000313" key="2">
    <source>
        <dbReference type="EMBL" id="NER58926.1"/>
    </source>
</evidence>
<dbReference type="Proteomes" id="UP000482634">
    <property type="component" value="Unassembled WGS sequence"/>
</dbReference>
<dbReference type="EMBL" id="JAAHBU010000324">
    <property type="protein sequence ID" value="NER65773.1"/>
    <property type="molecule type" value="Genomic_DNA"/>
</dbReference>
<feature type="domain" description="DUF6630" evidence="1">
    <location>
        <begin position="15"/>
        <end position="165"/>
    </location>
</feature>
<dbReference type="Pfam" id="PF20335">
    <property type="entry name" value="DUF6630"/>
    <property type="match status" value="1"/>
</dbReference>
<reference evidence="4 5" key="1">
    <citation type="submission" date="2020-02" db="EMBL/GenBank/DDBJ databases">
        <title>Broccoli isolated Pseudomonas sp.</title>
        <authorList>
            <person name="Fujikawa T."/>
            <person name="Sawada H."/>
        </authorList>
    </citation>
    <scope>NUCLEOTIDE SEQUENCE [LARGE SCALE GENOMIC DNA]</scope>
    <source>
        <strain evidence="3 5">MAFF212427</strain>
        <strain evidence="2 4">MAFF212428</strain>
    </source>
</reference>
<dbReference type="AlphaFoldDB" id="A0A6B3NVE9"/>
<protein>
    <recommendedName>
        <fullName evidence="1">DUF6630 domain-containing protein</fullName>
    </recommendedName>
</protein>
<keyword evidence="5" id="KW-1185">Reference proteome</keyword>
<accession>A0A6B3NVE9</accession>
<dbReference type="EMBL" id="JAAHBV010000014">
    <property type="protein sequence ID" value="NER58926.1"/>
    <property type="molecule type" value="Genomic_DNA"/>
</dbReference>
<comment type="caution">
    <text evidence="3">The sequence shown here is derived from an EMBL/GenBank/DDBJ whole genome shotgun (WGS) entry which is preliminary data.</text>
</comment>
<dbReference type="RefSeq" id="WP_163948651.1">
    <property type="nucleotide sequence ID" value="NZ_JAAHBU010000324.1"/>
</dbReference>
<evidence type="ECO:0000313" key="3">
    <source>
        <dbReference type="EMBL" id="NER65773.1"/>
    </source>
</evidence>
<evidence type="ECO:0000313" key="4">
    <source>
        <dbReference type="Proteomes" id="UP000480410"/>
    </source>
</evidence>
<sequence>MLTECFSEQQIHAAEQVFTLVSPSADMARDHLQAFRELELDEDDIEEFEEDPKQLMWMVKDIADWESVFYVDWKDTESFVQSVQQLAEARGAEVTFGVEDAEDEDFLENHSVSQLMILAHAELEKQGLVLWNWSTMEDCYSGFITTPDAAAKLHEIADVLEVQFREGSTPF</sequence>
<name>A0A6B3NVE9_9PSED</name>
<evidence type="ECO:0000313" key="5">
    <source>
        <dbReference type="Proteomes" id="UP000482634"/>
    </source>
</evidence>
<evidence type="ECO:0000259" key="1">
    <source>
        <dbReference type="Pfam" id="PF20335"/>
    </source>
</evidence>
<dbReference type="Proteomes" id="UP000480410">
    <property type="component" value="Unassembled WGS sequence"/>
</dbReference>
<dbReference type="InterPro" id="IPR046582">
    <property type="entry name" value="DUF6630"/>
</dbReference>
<proteinExistence type="predicted"/>